<dbReference type="RefSeq" id="WP_013909717.1">
    <property type="nucleotide sequence ID" value="NC_015682.1"/>
</dbReference>
<dbReference type="EMBL" id="CP002829">
    <property type="protein sequence ID" value="AEH23019.1"/>
    <property type="molecule type" value="Genomic_DNA"/>
</dbReference>
<evidence type="ECO:0000256" key="1">
    <source>
        <dbReference type="SAM" id="Phobius"/>
    </source>
</evidence>
<keyword evidence="1" id="KW-0472">Membrane</keyword>
<evidence type="ECO:0000313" key="3">
    <source>
        <dbReference type="Proteomes" id="UP000006583"/>
    </source>
</evidence>
<sequence>MKEIYKIYLIFWGPILVLAIFSILFLLKYKNTLTPFSEIKLSSSYIEVANELNKLSSLKPFRLVENYNIIVDPFLTGFKEKVPKEKTIASELRPIKTLHLSMIYIEGTKKICIINNSKFTEGSKLEKDIKIVRIGDYYVDLQIKDKTKRLLLGQAISF</sequence>
<keyword evidence="1" id="KW-1133">Transmembrane helix</keyword>
<accession>F8C5N6</accession>
<evidence type="ECO:0000313" key="2">
    <source>
        <dbReference type="EMBL" id="AEH23019.1"/>
    </source>
</evidence>
<proteinExistence type="predicted"/>
<organism evidence="2 3">
    <name type="scientific">Thermodesulfobacterium geofontis (strain OPF15)</name>
    <dbReference type="NCBI Taxonomy" id="795359"/>
    <lineage>
        <taxon>Bacteria</taxon>
        <taxon>Pseudomonadati</taxon>
        <taxon>Thermodesulfobacteriota</taxon>
        <taxon>Thermodesulfobacteria</taxon>
        <taxon>Thermodesulfobacteriales</taxon>
        <taxon>Thermodesulfobacteriaceae</taxon>
        <taxon>Thermodesulfobacterium</taxon>
    </lineage>
</organism>
<dbReference type="Proteomes" id="UP000006583">
    <property type="component" value="Chromosome"/>
</dbReference>
<reference evidence="2 3" key="1">
    <citation type="journal article" date="2013" name="Genome Announc.">
        <title>Complete genome sequence of the hyperthermophilic sulfate-reducing bacterium Thermodesulfobacterium geofontis OPF15T.</title>
        <authorList>
            <person name="Elkins J.G."/>
            <person name="Hamilton-Brehm S.D."/>
            <person name="Lucas S."/>
            <person name="Han J."/>
            <person name="Lapidus A."/>
            <person name="Cheng J.F."/>
            <person name="Goodwin L.A."/>
            <person name="Pitluck S."/>
            <person name="Peters L."/>
            <person name="Mikhailova N."/>
            <person name="Davenport K.W."/>
            <person name="Detter J.C."/>
            <person name="Han C.S."/>
            <person name="Tapia R."/>
            <person name="Land M.L."/>
            <person name="Hauser L."/>
            <person name="Kyrpides N.C."/>
            <person name="Ivanova N.N."/>
            <person name="Pagani I."/>
            <person name="Bruce D."/>
            <person name="Woyke T."/>
            <person name="Cottingham R.W."/>
        </authorList>
    </citation>
    <scope>NUCLEOTIDE SEQUENCE [LARGE SCALE GENOMIC DNA]</scope>
    <source>
        <strain evidence="2 3">OPF15</strain>
    </source>
</reference>
<keyword evidence="1" id="KW-0812">Transmembrane</keyword>
<dbReference type="HOGENOM" id="CLU_1668573_0_0_0"/>
<dbReference type="OrthoDB" id="9844806at2"/>
<name>F8C5N6_THEGP</name>
<dbReference type="PATRIC" id="fig|795359.3.peg.932"/>
<dbReference type="AlphaFoldDB" id="F8C5N6"/>
<dbReference type="eggNOG" id="ENOG5030PVF">
    <property type="taxonomic scope" value="Bacteria"/>
</dbReference>
<dbReference type="STRING" id="795359.TOPB45_0922"/>
<keyword evidence="3" id="KW-1185">Reference proteome</keyword>
<dbReference type="KEGG" id="top:TOPB45_0922"/>
<protein>
    <submittedName>
        <fullName evidence="2">Uncharacterized protein</fullName>
    </submittedName>
</protein>
<feature type="transmembrane region" description="Helical" evidence="1">
    <location>
        <begin position="7"/>
        <end position="27"/>
    </location>
</feature>
<gene>
    <name evidence="2" type="ordered locus">TOPB45_0922</name>
</gene>